<gene>
    <name evidence="1" type="ORF">IW261DRAFT_1338646</name>
</gene>
<organism evidence="1 2">
    <name type="scientific">Armillaria novae-zelandiae</name>
    <dbReference type="NCBI Taxonomy" id="153914"/>
    <lineage>
        <taxon>Eukaryota</taxon>
        <taxon>Fungi</taxon>
        <taxon>Dikarya</taxon>
        <taxon>Basidiomycota</taxon>
        <taxon>Agaricomycotina</taxon>
        <taxon>Agaricomycetes</taxon>
        <taxon>Agaricomycetidae</taxon>
        <taxon>Agaricales</taxon>
        <taxon>Marasmiineae</taxon>
        <taxon>Physalacriaceae</taxon>
        <taxon>Armillaria</taxon>
    </lineage>
</organism>
<accession>A0AA39P4I7</accession>
<comment type="caution">
    <text evidence="1">The sequence shown here is derived from an EMBL/GenBank/DDBJ whole genome shotgun (WGS) entry which is preliminary data.</text>
</comment>
<reference evidence="1" key="1">
    <citation type="submission" date="2023-06" db="EMBL/GenBank/DDBJ databases">
        <authorList>
            <consortium name="Lawrence Berkeley National Laboratory"/>
            <person name="Ahrendt S."/>
            <person name="Sahu N."/>
            <person name="Indic B."/>
            <person name="Wong-Bajracharya J."/>
            <person name="Merenyi Z."/>
            <person name="Ke H.-M."/>
            <person name="Monk M."/>
            <person name="Kocsube S."/>
            <person name="Drula E."/>
            <person name="Lipzen A."/>
            <person name="Balint B."/>
            <person name="Henrissat B."/>
            <person name="Andreopoulos B."/>
            <person name="Martin F.M."/>
            <person name="Harder C.B."/>
            <person name="Rigling D."/>
            <person name="Ford K.L."/>
            <person name="Foster G.D."/>
            <person name="Pangilinan J."/>
            <person name="Papanicolaou A."/>
            <person name="Barry K."/>
            <person name="LaButti K."/>
            <person name="Viragh M."/>
            <person name="Koriabine M."/>
            <person name="Yan M."/>
            <person name="Riley R."/>
            <person name="Champramary S."/>
            <person name="Plett K.L."/>
            <person name="Tsai I.J."/>
            <person name="Slot J."/>
            <person name="Sipos G."/>
            <person name="Plett J."/>
            <person name="Nagy L.G."/>
            <person name="Grigoriev I.V."/>
        </authorList>
    </citation>
    <scope>NUCLEOTIDE SEQUENCE</scope>
    <source>
        <strain evidence="1">ICMP 16352</strain>
    </source>
</reference>
<protein>
    <submittedName>
        <fullName evidence="1">Uncharacterized protein</fullName>
    </submittedName>
</protein>
<dbReference type="EMBL" id="JAUEPR010000017">
    <property type="protein sequence ID" value="KAK0477453.1"/>
    <property type="molecule type" value="Genomic_DNA"/>
</dbReference>
<evidence type="ECO:0000313" key="1">
    <source>
        <dbReference type="EMBL" id="KAK0477453.1"/>
    </source>
</evidence>
<dbReference type="Proteomes" id="UP001175227">
    <property type="component" value="Unassembled WGS sequence"/>
</dbReference>
<keyword evidence="2" id="KW-1185">Reference proteome</keyword>
<proteinExistence type="predicted"/>
<name>A0AA39P4I7_9AGAR</name>
<evidence type="ECO:0000313" key="2">
    <source>
        <dbReference type="Proteomes" id="UP001175227"/>
    </source>
</evidence>
<dbReference type="AlphaFoldDB" id="A0AA39P4I7"/>
<sequence length="162" mass="18725">MSIQEGVSVDATWRGKSMPHIDVEDVHEILWELSELGFRLEILSVDSHLRVIENDSALRKHEKHLGHCFPRGHLQKPTSGLAECSWMRRAPYVCSLRRVMSKWRNCPQSIQDERERYTEDMLISLQQDMALFYCKSFYAAFGRAPTLPQRVGSCPRCGCRVS</sequence>